<keyword evidence="4" id="KW-0808">Transferase</keyword>
<dbReference type="InterPro" id="IPR041529">
    <property type="entry name" value="DUF5598"/>
</dbReference>
<evidence type="ECO:0000256" key="1">
    <source>
        <dbReference type="ARBA" id="ARBA00010897"/>
    </source>
</evidence>
<name>A0A9D4TM29_CHLVU</name>
<accession>A0A9D4TM29</accession>
<dbReference type="EC" id="2.4.2.12" evidence="6"/>
<evidence type="ECO:0000256" key="2">
    <source>
        <dbReference type="ARBA" id="ARBA00022642"/>
    </source>
</evidence>
<reference evidence="12" key="1">
    <citation type="journal article" date="2019" name="Plant J.">
        <title>Chlorella vulgaris genome assembly and annotation reveals the molecular basis for metabolic acclimation to high light conditions.</title>
        <authorList>
            <person name="Cecchin M."/>
            <person name="Marcolungo L."/>
            <person name="Rossato M."/>
            <person name="Girolomoni L."/>
            <person name="Cosentino E."/>
            <person name="Cuine S."/>
            <person name="Li-Beisson Y."/>
            <person name="Delledonne M."/>
            <person name="Ballottari M."/>
        </authorList>
    </citation>
    <scope>NUCLEOTIDE SEQUENCE</scope>
    <source>
        <strain evidence="12">211/11P</strain>
    </source>
</reference>
<dbReference type="GO" id="GO:0009435">
    <property type="term" value="P:NAD+ biosynthetic process"/>
    <property type="evidence" value="ECO:0007669"/>
    <property type="project" value="InterPro"/>
</dbReference>
<dbReference type="InterPro" id="IPR016471">
    <property type="entry name" value="Nicotinamide_PRibTrfase"/>
</dbReference>
<reference evidence="12" key="2">
    <citation type="submission" date="2020-11" db="EMBL/GenBank/DDBJ databases">
        <authorList>
            <person name="Cecchin M."/>
            <person name="Marcolungo L."/>
            <person name="Rossato M."/>
            <person name="Girolomoni L."/>
            <person name="Cosentino E."/>
            <person name="Cuine S."/>
            <person name="Li-Beisson Y."/>
            <person name="Delledonne M."/>
            <person name="Ballottari M."/>
        </authorList>
    </citation>
    <scope>NUCLEOTIDE SEQUENCE</scope>
    <source>
        <strain evidence="12">211/11P</strain>
        <tissue evidence="12">Whole cell</tissue>
    </source>
</reference>
<dbReference type="Pfam" id="PF18127">
    <property type="entry name" value="NAMPT_N"/>
    <property type="match status" value="1"/>
</dbReference>
<dbReference type="OrthoDB" id="193380at2759"/>
<feature type="binding site" evidence="9">
    <location>
        <position position="263"/>
    </location>
    <ligand>
        <name>diphosphate</name>
        <dbReference type="ChEBI" id="CHEBI:33019"/>
    </ligand>
</feature>
<dbReference type="InterPro" id="IPR013785">
    <property type="entry name" value="Aldolase_TIM"/>
</dbReference>
<keyword evidence="2" id="KW-0662">Pyridine nucleotide biosynthesis</keyword>
<feature type="binding site" evidence="9">
    <location>
        <position position="394"/>
    </location>
    <ligand>
        <name>beta-nicotinamide D-ribonucleotide</name>
        <dbReference type="ChEBI" id="CHEBI:14649"/>
    </ligand>
</feature>
<evidence type="ECO:0000256" key="4">
    <source>
        <dbReference type="ARBA" id="ARBA00022679"/>
    </source>
</evidence>
<dbReference type="Gene3D" id="3.20.20.70">
    <property type="entry name" value="Aldolase class I"/>
    <property type="match status" value="1"/>
</dbReference>
<dbReference type="EMBL" id="SIDB01000008">
    <property type="protein sequence ID" value="KAI3429358.1"/>
    <property type="molecule type" value="Genomic_DNA"/>
</dbReference>
<evidence type="ECO:0000256" key="8">
    <source>
        <dbReference type="ARBA" id="ARBA00047835"/>
    </source>
</evidence>
<keyword evidence="3" id="KW-0328">Glycosyltransferase</keyword>
<dbReference type="Proteomes" id="UP001055712">
    <property type="component" value="Unassembled WGS sequence"/>
</dbReference>
<dbReference type="Pfam" id="PF04095">
    <property type="entry name" value="NAPRTase"/>
    <property type="match status" value="1"/>
</dbReference>
<feature type="binding site" evidence="9">
    <location>
        <position position="322"/>
    </location>
    <ligand>
        <name>diphosphate</name>
        <dbReference type="ChEBI" id="CHEBI:33019"/>
    </ligand>
</feature>
<dbReference type="PANTHER" id="PTHR43816">
    <property type="entry name" value="NICOTINAMIDE PHOSPHORIBOSYLTRANSFERASE"/>
    <property type="match status" value="1"/>
</dbReference>
<feature type="binding site" evidence="9">
    <location>
        <position position="213"/>
    </location>
    <ligand>
        <name>diphosphate</name>
        <dbReference type="ChEBI" id="CHEBI:33019"/>
    </ligand>
</feature>
<comment type="catalytic activity">
    <reaction evidence="8">
        <text>beta-nicotinamide D-ribonucleotide + diphosphate = 5-phospho-alpha-D-ribose 1-diphosphate + nicotinamide + H(+)</text>
        <dbReference type="Rhea" id="RHEA:16149"/>
        <dbReference type="ChEBI" id="CHEBI:14649"/>
        <dbReference type="ChEBI" id="CHEBI:15378"/>
        <dbReference type="ChEBI" id="CHEBI:17154"/>
        <dbReference type="ChEBI" id="CHEBI:33019"/>
        <dbReference type="ChEBI" id="CHEBI:58017"/>
        <dbReference type="EC" id="2.4.2.12"/>
    </reaction>
    <physiologicalReaction direction="right-to-left" evidence="8">
        <dbReference type="Rhea" id="RHEA:16151"/>
    </physiologicalReaction>
</comment>
<evidence type="ECO:0000259" key="10">
    <source>
        <dbReference type="Pfam" id="PF04095"/>
    </source>
</evidence>
<evidence type="ECO:0000256" key="7">
    <source>
        <dbReference type="ARBA" id="ARBA00035036"/>
    </source>
</evidence>
<gene>
    <name evidence="12" type="ORF">D9Q98_005453</name>
</gene>
<dbReference type="SUPFAM" id="SSF51690">
    <property type="entry name" value="Nicotinate/Quinolinate PRTase C-terminal domain-like"/>
    <property type="match status" value="1"/>
</dbReference>
<feature type="domain" description="Nicotinate/nicotinamide phosphoribosyltransferase" evidence="10">
    <location>
        <begin position="206"/>
        <end position="440"/>
    </location>
</feature>
<dbReference type="PIRSF" id="PIRSF005943">
    <property type="entry name" value="NMPRT"/>
    <property type="match status" value="1"/>
</dbReference>
<evidence type="ECO:0000256" key="9">
    <source>
        <dbReference type="PIRSR" id="PIRSR005943-1"/>
    </source>
</evidence>
<comment type="similarity">
    <text evidence="1">Belongs to the NAPRTase family.</text>
</comment>
<evidence type="ECO:0000256" key="5">
    <source>
        <dbReference type="ARBA" id="ARBA00035007"/>
    </source>
</evidence>
<comment type="caution">
    <text evidence="12">The sequence shown here is derived from an EMBL/GenBank/DDBJ whole genome shotgun (WGS) entry which is preliminary data.</text>
</comment>
<feature type="binding site" evidence="9">
    <location>
        <position position="236"/>
    </location>
    <ligand>
        <name>beta-nicotinamide D-ribonucleotide</name>
        <dbReference type="ChEBI" id="CHEBI:14649"/>
    </ligand>
</feature>
<feature type="domain" description="Nicotinamide phosphoribosyltransferase N-terminal" evidence="11">
    <location>
        <begin position="29"/>
        <end position="130"/>
    </location>
</feature>
<keyword evidence="13" id="KW-1185">Reference proteome</keyword>
<dbReference type="AlphaFoldDB" id="A0A9D4TM29"/>
<proteinExistence type="inferred from homology"/>
<dbReference type="InterPro" id="IPR036068">
    <property type="entry name" value="Nicotinate_pribotase-like_C"/>
</dbReference>
<feature type="binding site" evidence="9">
    <location>
        <begin position="322"/>
        <end position="324"/>
    </location>
    <ligand>
        <name>beta-nicotinamide D-ribonucleotide</name>
        <dbReference type="ChEBI" id="CHEBI:14649"/>
    </ligand>
</feature>
<dbReference type="PANTHER" id="PTHR43816:SF1">
    <property type="entry name" value="NICOTINAMIDE PHOSPHORIBOSYLTRANSFERASE"/>
    <property type="match status" value="1"/>
</dbReference>
<sequence>MAQATNAAAPASAIVTAAPPSLLSSYLPIAVLTDSYKTTHYLQYPASTKMVAYGEFRQGYDKDSTDTRAVFYGLRYVLENYVARRWTAKDVEMADCFFATHMAPGYTAFPYPRDIFLKFIAENDGYMPVRLQALPEGTCINAHVPIFQITAEGEYALLCTYLETLLTQVWYPTTVATLSRRCKELIAAAFDQSVDSGRASPLLNSRLHDFGFRGCTCVEQSVLGGVAHLLNFDGTDTLSAAYYAQFALNGGKPVGQSIPATEHSVMTSWPTERAAISNMIDHFGGGLFATVMDSYDYQRALDEVVPAVAAQKNAKGGFWVLRPDSGDPTEAVLAGVQGADAAFGSDVNAKGFKVLRGCGVIQGDGIDYHNIKAILDALLAAGYSAECVAFGMGGGLLQRVNRDTLSLATKLSHIVYQDGTVVDTIKAPKSGPEKSSLPGVLAVKRVDGVPTAFPADLVAPEEDLLQTVYDMRPLPLQWETFDELRQRVEREWAALPPTADVLSAPLRAKRVAVAARLGLKGQET</sequence>
<dbReference type="GO" id="GO:0047280">
    <property type="term" value="F:nicotinamide phosphoribosyltransferase activity"/>
    <property type="evidence" value="ECO:0007669"/>
    <property type="project" value="UniProtKB-EC"/>
</dbReference>
<protein>
    <recommendedName>
        <fullName evidence="7">Nicotinamide phosphoribosyltransferase</fullName>
        <ecNumber evidence="6">2.4.2.12</ecNumber>
    </recommendedName>
</protein>
<dbReference type="InterPro" id="IPR041525">
    <property type="entry name" value="N/Namide_PRibTrfase"/>
</dbReference>
<evidence type="ECO:0000259" key="11">
    <source>
        <dbReference type="Pfam" id="PF18127"/>
    </source>
</evidence>
<comment type="pathway">
    <text evidence="5">Cofactor biosynthesis; NAD(+) biosynthesis; nicotinamide D-ribonucleotide from 5-phospho-alpha-D-ribose 1-diphosphate and nicotinamide: step 1/1.</text>
</comment>
<evidence type="ECO:0000256" key="6">
    <source>
        <dbReference type="ARBA" id="ARBA00035024"/>
    </source>
</evidence>
<organism evidence="12 13">
    <name type="scientific">Chlorella vulgaris</name>
    <name type="common">Green alga</name>
    <dbReference type="NCBI Taxonomy" id="3077"/>
    <lineage>
        <taxon>Eukaryota</taxon>
        <taxon>Viridiplantae</taxon>
        <taxon>Chlorophyta</taxon>
        <taxon>core chlorophytes</taxon>
        <taxon>Trebouxiophyceae</taxon>
        <taxon>Chlorellales</taxon>
        <taxon>Chlorellaceae</taxon>
        <taxon>Chlorella clade</taxon>
        <taxon>Chlorella</taxon>
    </lineage>
</organism>
<evidence type="ECO:0000313" key="12">
    <source>
        <dbReference type="EMBL" id="KAI3429358.1"/>
    </source>
</evidence>
<evidence type="ECO:0000256" key="3">
    <source>
        <dbReference type="ARBA" id="ARBA00022676"/>
    </source>
</evidence>
<evidence type="ECO:0000313" key="13">
    <source>
        <dbReference type="Proteomes" id="UP001055712"/>
    </source>
</evidence>
<feature type="binding site" evidence="9">
    <location>
        <position position="402"/>
    </location>
    <ligand>
        <name>beta-nicotinamide D-ribonucleotide</name>
        <dbReference type="ChEBI" id="CHEBI:14649"/>
    </ligand>
</feature>
<feature type="binding site" evidence="9">
    <location>
        <begin position="363"/>
        <end position="364"/>
    </location>
    <ligand>
        <name>beta-nicotinamide D-ribonucleotide</name>
        <dbReference type="ChEBI" id="CHEBI:14649"/>
    </ligand>
</feature>